<evidence type="ECO:0000313" key="1">
    <source>
        <dbReference type="EMBL" id="KAG0010089.1"/>
    </source>
</evidence>
<dbReference type="EMBL" id="JAAAID010001418">
    <property type="protein sequence ID" value="KAG0010089.1"/>
    <property type="molecule type" value="Genomic_DNA"/>
</dbReference>
<name>A0A9P6SXI3_9FUNG</name>
<dbReference type="InterPro" id="IPR006439">
    <property type="entry name" value="HAD-SF_hydro_IA"/>
</dbReference>
<dbReference type="PANTHER" id="PTHR47438">
    <property type="entry name" value="PHOSPHATE METABOLISM PROTEIN 8-RELATED"/>
    <property type="match status" value="1"/>
</dbReference>
<dbReference type="Gene3D" id="3.40.50.1000">
    <property type="entry name" value="HAD superfamily/HAD-like"/>
    <property type="match status" value="1"/>
</dbReference>
<dbReference type="PANTHER" id="PTHR47438:SF1">
    <property type="entry name" value="PHOSPHATE METABOLISM PROTEIN 8-RELATED"/>
    <property type="match status" value="1"/>
</dbReference>
<proteinExistence type="predicted"/>
<dbReference type="Pfam" id="PF00702">
    <property type="entry name" value="Hydrolase"/>
    <property type="match status" value="1"/>
</dbReference>
<dbReference type="InterPro" id="IPR036412">
    <property type="entry name" value="HAD-like_sf"/>
</dbReference>
<dbReference type="AlphaFoldDB" id="A0A9P6SXI3"/>
<reference evidence="1" key="1">
    <citation type="journal article" date="2020" name="Fungal Divers.">
        <title>Resolving the Mortierellaceae phylogeny through synthesis of multi-gene phylogenetics and phylogenomics.</title>
        <authorList>
            <person name="Vandepol N."/>
            <person name="Liber J."/>
            <person name="Desiro A."/>
            <person name="Na H."/>
            <person name="Kennedy M."/>
            <person name="Barry K."/>
            <person name="Grigoriev I.V."/>
            <person name="Miller A.N."/>
            <person name="O'Donnell K."/>
            <person name="Stajich J.E."/>
            <person name="Bonito G."/>
        </authorList>
    </citation>
    <scope>NUCLEOTIDE SEQUENCE</scope>
    <source>
        <strain evidence="1">NRRL 2769</strain>
    </source>
</reference>
<accession>A0A9P6SXI3</accession>
<protein>
    <recommendedName>
        <fullName evidence="3">Pyrimidine 5-nucleotidase</fullName>
    </recommendedName>
</protein>
<organism evidence="1 2">
    <name type="scientific">Entomortierella chlamydospora</name>
    <dbReference type="NCBI Taxonomy" id="101097"/>
    <lineage>
        <taxon>Eukaryota</taxon>
        <taxon>Fungi</taxon>
        <taxon>Fungi incertae sedis</taxon>
        <taxon>Mucoromycota</taxon>
        <taxon>Mortierellomycotina</taxon>
        <taxon>Mortierellomycetes</taxon>
        <taxon>Mortierellales</taxon>
        <taxon>Mortierellaceae</taxon>
        <taxon>Entomortierella</taxon>
    </lineage>
</organism>
<dbReference type="SUPFAM" id="SSF56784">
    <property type="entry name" value="HAD-like"/>
    <property type="match status" value="1"/>
</dbReference>
<dbReference type="GO" id="GO:0008252">
    <property type="term" value="F:nucleotidase activity"/>
    <property type="evidence" value="ECO:0007669"/>
    <property type="project" value="TreeGrafter"/>
</dbReference>
<keyword evidence="2" id="KW-1185">Reference proteome</keyword>
<dbReference type="GO" id="GO:0006206">
    <property type="term" value="P:pyrimidine nucleobase metabolic process"/>
    <property type="evidence" value="ECO:0007669"/>
    <property type="project" value="TreeGrafter"/>
</dbReference>
<dbReference type="InterPro" id="IPR023214">
    <property type="entry name" value="HAD_sf"/>
</dbReference>
<dbReference type="NCBIfam" id="TIGR01509">
    <property type="entry name" value="HAD-SF-IA-v3"/>
    <property type="match status" value="1"/>
</dbReference>
<evidence type="ECO:0000313" key="2">
    <source>
        <dbReference type="Proteomes" id="UP000703661"/>
    </source>
</evidence>
<gene>
    <name evidence="1" type="ORF">BGZ80_001795</name>
</gene>
<dbReference type="InterPro" id="IPR052791">
    <property type="entry name" value="SSM1_domain"/>
</dbReference>
<comment type="caution">
    <text evidence="1">The sequence shown here is derived from an EMBL/GenBank/DDBJ whole genome shotgun (WGS) entry which is preliminary data.</text>
</comment>
<evidence type="ECO:0008006" key="3">
    <source>
        <dbReference type="Google" id="ProtNLM"/>
    </source>
</evidence>
<dbReference type="Proteomes" id="UP000703661">
    <property type="component" value="Unassembled WGS sequence"/>
</dbReference>
<sequence>MISSGATIDIRDYDNKVDGALPLETLLNENQALRSMIHSMEVGKKWLFTNAGESHAKRVIKILGLEGLFDGITFCNYLERQFVCKPDKKAFEKAMVQAGVLSPDLCYFVDDSAANIEMATKIGWTTVHVNEEPSGSALLGNFQIRSIMELPNVMPQFWDHRRGSL</sequence>
<dbReference type="GO" id="GO:0009166">
    <property type="term" value="P:nucleotide catabolic process"/>
    <property type="evidence" value="ECO:0007669"/>
    <property type="project" value="TreeGrafter"/>
</dbReference>